<evidence type="ECO:0000259" key="1">
    <source>
        <dbReference type="Pfam" id="PF15072"/>
    </source>
</evidence>
<dbReference type="Pfam" id="PF15072">
    <property type="entry name" value="HROB"/>
    <property type="match status" value="1"/>
</dbReference>
<keyword evidence="3" id="KW-1185">Reference proteome</keyword>
<dbReference type="Proteomes" id="UP000245207">
    <property type="component" value="Unassembled WGS sequence"/>
</dbReference>
<feature type="domain" description="Homologous recombination OB-fold protein OB-fold" evidence="1">
    <location>
        <begin position="22"/>
        <end position="97"/>
    </location>
</feature>
<comment type="caution">
    <text evidence="2">The sequence shown here is derived from an EMBL/GenBank/DDBJ whole genome shotgun (WGS) entry which is preliminary data.</text>
</comment>
<dbReference type="InterPro" id="IPR028045">
    <property type="entry name" value="HROB"/>
</dbReference>
<dbReference type="PANTHER" id="PTHR14523">
    <property type="entry name" value="UNCHARACTERIZED PROTEIN C17ORF53 HOMOLOG"/>
    <property type="match status" value="1"/>
</dbReference>
<accession>A0A2U1KQZ0</accession>
<dbReference type="OrthoDB" id="550780at2759"/>
<gene>
    <name evidence="2" type="ORF">CTI12_AA575140</name>
</gene>
<protein>
    <recommendedName>
        <fullName evidence="1">Homologous recombination OB-fold protein OB-fold domain-containing protein</fullName>
    </recommendedName>
</protein>
<dbReference type="PANTHER" id="PTHR14523:SF1">
    <property type="entry name" value="HOMOLOGOUS RECOMBINATION OB-FOLD PROTEIN"/>
    <property type="match status" value="1"/>
</dbReference>
<evidence type="ECO:0000313" key="2">
    <source>
        <dbReference type="EMBL" id="PWA39175.1"/>
    </source>
</evidence>
<dbReference type="InterPro" id="IPR058570">
    <property type="entry name" value="HROB_OB"/>
</dbReference>
<proteinExistence type="predicted"/>
<reference evidence="2 3" key="1">
    <citation type="journal article" date="2018" name="Mol. Plant">
        <title>The genome of Artemisia annua provides insight into the evolution of Asteraceae family and artemisinin biosynthesis.</title>
        <authorList>
            <person name="Shen Q."/>
            <person name="Zhang L."/>
            <person name="Liao Z."/>
            <person name="Wang S."/>
            <person name="Yan T."/>
            <person name="Shi P."/>
            <person name="Liu M."/>
            <person name="Fu X."/>
            <person name="Pan Q."/>
            <person name="Wang Y."/>
            <person name="Lv Z."/>
            <person name="Lu X."/>
            <person name="Zhang F."/>
            <person name="Jiang W."/>
            <person name="Ma Y."/>
            <person name="Chen M."/>
            <person name="Hao X."/>
            <person name="Li L."/>
            <person name="Tang Y."/>
            <person name="Lv G."/>
            <person name="Zhou Y."/>
            <person name="Sun X."/>
            <person name="Brodelius P.E."/>
            <person name="Rose J.K.C."/>
            <person name="Tang K."/>
        </authorList>
    </citation>
    <scope>NUCLEOTIDE SEQUENCE [LARGE SCALE GENOMIC DNA]</scope>
    <source>
        <strain evidence="3">cv. Huhao1</strain>
        <tissue evidence="2">Leaf</tissue>
    </source>
</reference>
<dbReference type="GO" id="GO:0000725">
    <property type="term" value="P:recombinational repair"/>
    <property type="evidence" value="ECO:0007669"/>
    <property type="project" value="InterPro"/>
</dbReference>
<dbReference type="EMBL" id="PKPP01014879">
    <property type="protein sequence ID" value="PWA39175.1"/>
    <property type="molecule type" value="Genomic_DNA"/>
</dbReference>
<name>A0A2U1KQZ0_ARTAN</name>
<dbReference type="AlphaFoldDB" id="A0A2U1KQZ0"/>
<evidence type="ECO:0000313" key="3">
    <source>
        <dbReference type="Proteomes" id="UP000245207"/>
    </source>
</evidence>
<sequence>MNANGENVSGCLGDIKNFRKNEKLEQVVAKCKSCTPNALGDLKVTLKYLSGTISRRIHHKFLTVGGYGKDITVGDALILQHFMCFLLNNHVIILTLQSEVWLRFSIRIQFLEMEIHLSKVTYEELEDLLIALLPSEGPSQQTVVPAKDKQANKTVAKPLVIEKGYKAKRSPLIRNCVHGL</sequence>
<organism evidence="2 3">
    <name type="scientific">Artemisia annua</name>
    <name type="common">Sweet wormwood</name>
    <dbReference type="NCBI Taxonomy" id="35608"/>
    <lineage>
        <taxon>Eukaryota</taxon>
        <taxon>Viridiplantae</taxon>
        <taxon>Streptophyta</taxon>
        <taxon>Embryophyta</taxon>
        <taxon>Tracheophyta</taxon>
        <taxon>Spermatophyta</taxon>
        <taxon>Magnoliopsida</taxon>
        <taxon>eudicotyledons</taxon>
        <taxon>Gunneridae</taxon>
        <taxon>Pentapetalae</taxon>
        <taxon>asterids</taxon>
        <taxon>campanulids</taxon>
        <taxon>Asterales</taxon>
        <taxon>Asteraceae</taxon>
        <taxon>Asteroideae</taxon>
        <taxon>Anthemideae</taxon>
        <taxon>Artemisiinae</taxon>
        <taxon>Artemisia</taxon>
    </lineage>
</organism>